<dbReference type="AlphaFoldDB" id="H1HPQ8"/>
<proteinExistence type="predicted"/>
<evidence type="ECO:0000313" key="1">
    <source>
        <dbReference type="EMBL" id="EHO67132.1"/>
    </source>
</evidence>
<evidence type="ECO:0000313" key="2">
    <source>
        <dbReference type="Proteomes" id="UP000003167"/>
    </source>
</evidence>
<dbReference type="EMBL" id="AGEK01000037">
    <property type="protein sequence ID" value="EHO67132.1"/>
    <property type="molecule type" value="Genomic_DNA"/>
</dbReference>
<dbReference type="STRING" id="999422.HMPREF9944_02233"/>
<evidence type="ECO:0008006" key="3">
    <source>
        <dbReference type="Google" id="ProtNLM"/>
    </source>
</evidence>
<dbReference type="HOGENOM" id="CLU_115282_0_0_10"/>
<accession>H1HPQ8</accession>
<protein>
    <recommendedName>
        <fullName evidence="3">Beta-ketoacyl synthase N-terminal domain-containing protein</fullName>
    </recommendedName>
</protein>
<reference evidence="1 2" key="1">
    <citation type="submission" date="2011-12" db="EMBL/GenBank/DDBJ databases">
        <title>The Genome Sequence of Prevotella maculosa OT 289.</title>
        <authorList>
            <consortium name="The Broad Institute Genome Sequencing Platform"/>
            <person name="Earl A."/>
            <person name="Ward D."/>
            <person name="Feldgarden M."/>
            <person name="Gevers D."/>
            <person name="Izard J."/>
            <person name="Blanton J.M."/>
            <person name="Mathney J."/>
            <person name="Tanner A.C."/>
            <person name="Dewhirst F.E."/>
            <person name="Young S.K."/>
            <person name="Zeng Q."/>
            <person name="Gargeya S."/>
            <person name="Fitzgerald M."/>
            <person name="Haas B."/>
            <person name="Abouelleil A."/>
            <person name="Alvarado L."/>
            <person name="Arachchi H.M."/>
            <person name="Berlin A."/>
            <person name="Chapman S.B."/>
            <person name="Gearin G."/>
            <person name="Goldberg J."/>
            <person name="Griggs A."/>
            <person name="Gujja S."/>
            <person name="Hansen M."/>
            <person name="Heiman D."/>
            <person name="Howarth C."/>
            <person name="Larimer J."/>
            <person name="Lui A."/>
            <person name="MacDonald P.J.P."/>
            <person name="McCowen C."/>
            <person name="Montmayeur A."/>
            <person name="Murphy C."/>
            <person name="Neiman D."/>
            <person name="Pearson M."/>
            <person name="Priest M."/>
            <person name="Roberts A."/>
            <person name="Saif S."/>
            <person name="Shea T."/>
            <person name="Sisk P."/>
            <person name="Stolte C."/>
            <person name="Sykes S."/>
            <person name="Wortman J."/>
            <person name="Nusbaum C."/>
            <person name="Birren B."/>
        </authorList>
    </citation>
    <scope>NUCLEOTIDE SEQUENCE [LARGE SCALE GENOMIC DNA]</scope>
    <source>
        <strain evidence="1 2">OT 289</strain>
    </source>
</reference>
<dbReference type="Proteomes" id="UP000003167">
    <property type="component" value="Unassembled WGS sequence"/>
</dbReference>
<dbReference type="RefSeq" id="WP_008566218.1">
    <property type="nucleotide sequence ID" value="NZ_JH594509.1"/>
</dbReference>
<gene>
    <name evidence="1" type="ORF">HMPREF9944_02233</name>
</gene>
<comment type="caution">
    <text evidence="1">The sequence shown here is derived from an EMBL/GenBank/DDBJ whole genome shotgun (WGS) entry which is preliminary data.</text>
</comment>
<organism evidence="1 2">
    <name type="scientific">Segatella maculosa OT 289</name>
    <dbReference type="NCBI Taxonomy" id="999422"/>
    <lineage>
        <taxon>Bacteria</taxon>
        <taxon>Pseudomonadati</taxon>
        <taxon>Bacteroidota</taxon>
        <taxon>Bacteroidia</taxon>
        <taxon>Bacteroidales</taxon>
        <taxon>Prevotellaceae</taxon>
        <taxon>Segatella</taxon>
    </lineage>
</organism>
<dbReference type="PATRIC" id="fig|999422.3.peg.2263"/>
<name>H1HPQ8_9BACT</name>
<keyword evidence="2" id="KW-1185">Reference proteome</keyword>
<sequence>MMKRLHTVHITHNQVVIDGVERRVKSCGKALLTELYNDEVGDYPRFFKMDMLCRLGFVTTELLLKAEGKPRFEEGDDRAVVLFSCSGSCLSDMLFEETIRHREACFPSPTAFVYTLPNIVTGEIAMRNRYHGETNLMLLTRRNDELMERQIEGVLADGACRSVITGWIDAENEDRFEVEVWIAKGT</sequence>